<dbReference type="PaxDb" id="4113-PGSC0003DMT400058879"/>
<accession>M1C3F8</accession>
<evidence type="ECO:0000256" key="1">
    <source>
        <dbReference type="SAM" id="MobiDB-lite"/>
    </source>
</evidence>
<evidence type="ECO:0000313" key="2">
    <source>
        <dbReference type="EnsemblPlants" id="PGSC0003DMT400058879"/>
    </source>
</evidence>
<organism evidence="2 3">
    <name type="scientific">Solanum tuberosum</name>
    <name type="common">Potato</name>
    <dbReference type="NCBI Taxonomy" id="4113"/>
    <lineage>
        <taxon>Eukaryota</taxon>
        <taxon>Viridiplantae</taxon>
        <taxon>Streptophyta</taxon>
        <taxon>Embryophyta</taxon>
        <taxon>Tracheophyta</taxon>
        <taxon>Spermatophyta</taxon>
        <taxon>Magnoliopsida</taxon>
        <taxon>eudicotyledons</taxon>
        <taxon>Gunneridae</taxon>
        <taxon>Pentapetalae</taxon>
        <taxon>asterids</taxon>
        <taxon>lamiids</taxon>
        <taxon>Solanales</taxon>
        <taxon>Solanaceae</taxon>
        <taxon>Solanoideae</taxon>
        <taxon>Solaneae</taxon>
        <taxon>Solanum</taxon>
    </lineage>
</organism>
<dbReference type="Proteomes" id="UP000011115">
    <property type="component" value="Unassembled WGS sequence"/>
</dbReference>
<reference evidence="2" key="2">
    <citation type="submission" date="2015-06" db="UniProtKB">
        <authorList>
            <consortium name="EnsemblPlants"/>
        </authorList>
    </citation>
    <scope>IDENTIFICATION</scope>
    <source>
        <strain evidence="2">DM1-3 516 R44</strain>
    </source>
</reference>
<keyword evidence="3" id="KW-1185">Reference proteome</keyword>
<reference evidence="3" key="1">
    <citation type="journal article" date="2011" name="Nature">
        <title>Genome sequence and analysis of the tuber crop potato.</title>
        <authorList>
            <consortium name="The Potato Genome Sequencing Consortium"/>
        </authorList>
    </citation>
    <scope>NUCLEOTIDE SEQUENCE [LARGE SCALE GENOMIC DNA]</scope>
    <source>
        <strain evidence="3">cv. DM1-3 516 R44</strain>
    </source>
</reference>
<dbReference type="InParanoid" id="M1C3F8"/>
<dbReference type="AlphaFoldDB" id="M1C3F8"/>
<dbReference type="Gramene" id="PGSC0003DMT400058879">
    <property type="protein sequence ID" value="PGSC0003DMT400058879"/>
    <property type="gene ID" value="PGSC0003DMG400022876"/>
</dbReference>
<evidence type="ECO:0000313" key="3">
    <source>
        <dbReference type="Proteomes" id="UP000011115"/>
    </source>
</evidence>
<feature type="compositionally biased region" description="Polar residues" evidence="1">
    <location>
        <begin position="101"/>
        <end position="112"/>
    </location>
</feature>
<sequence length="112" mass="13020">MDVGKGPRHPNELILKLKAMKMSPLECKEAHQQTLNCSLDQRCTGCRLWSAHWINDALDADPSYLCQHHMMLANWHQYIECTSMRVGMLKQHRHKKDSERNTYLGSSQLKNT</sequence>
<dbReference type="HOGENOM" id="CLU_2150342_0_0_1"/>
<protein>
    <submittedName>
        <fullName evidence="2">Late blight resistance protein</fullName>
    </submittedName>
</protein>
<dbReference type="EnsemblPlants" id="PGSC0003DMT400058879">
    <property type="protein sequence ID" value="PGSC0003DMT400058879"/>
    <property type="gene ID" value="PGSC0003DMG400022876"/>
</dbReference>
<feature type="region of interest" description="Disordered" evidence="1">
    <location>
        <begin position="92"/>
        <end position="112"/>
    </location>
</feature>
<name>M1C3F8_SOLTU</name>
<proteinExistence type="predicted"/>